<dbReference type="OrthoDB" id="1625202at2"/>
<evidence type="ECO:0000256" key="2">
    <source>
        <dbReference type="ARBA" id="ARBA00023125"/>
    </source>
</evidence>
<evidence type="ECO:0000259" key="4">
    <source>
        <dbReference type="PROSITE" id="PS50995"/>
    </source>
</evidence>
<dbReference type="InterPro" id="IPR000835">
    <property type="entry name" value="HTH_MarR-typ"/>
</dbReference>
<name>G5JUE6_9STRE</name>
<keyword evidence="6" id="KW-1185">Reference proteome</keyword>
<dbReference type="EMBL" id="AEUW02000001">
    <property type="protein sequence ID" value="EHJ52628.1"/>
    <property type="molecule type" value="Genomic_DNA"/>
</dbReference>
<dbReference type="PANTHER" id="PTHR42756:SF1">
    <property type="entry name" value="TRANSCRIPTIONAL REPRESSOR OF EMRAB OPERON"/>
    <property type="match status" value="1"/>
</dbReference>
<dbReference type="InterPro" id="IPR036390">
    <property type="entry name" value="WH_DNA-bd_sf"/>
</dbReference>
<evidence type="ECO:0000256" key="1">
    <source>
        <dbReference type="ARBA" id="ARBA00023015"/>
    </source>
</evidence>
<evidence type="ECO:0000256" key="3">
    <source>
        <dbReference type="ARBA" id="ARBA00023163"/>
    </source>
</evidence>
<organism evidence="5 6">
    <name type="scientific">Streptococcus macacae NCTC 11558</name>
    <dbReference type="NCBI Taxonomy" id="764298"/>
    <lineage>
        <taxon>Bacteria</taxon>
        <taxon>Bacillati</taxon>
        <taxon>Bacillota</taxon>
        <taxon>Bacilli</taxon>
        <taxon>Lactobacillales</taxon>
        <taxon>Streptococcaceae</taxon>
        <taxon>Streptococcus</taxon>
    </lineage>
</organism>
<dbReference type="GO" id="GO:0003700">
    <property type="term" value="F:DNA-binding transcription factor activity"/>
    <property type="evidence" value="ECO:0007669"/>
    <property type="project" value="InterPro"/>
</dbReference>
<dbReference type="PROSITE" id="PS50995">
    <property type="entry name" value="HTH_MARR_2"/>
    <property type="match status" value="1"/>
</dbReference>
<dbReference type="GO" id="GO:0003677">
    <property type="term" value="F:DNA binding"/>
    <property type="evidence" value="ECO:0007669"/>
    <property type="project" value="UniProtKB-KW"/>
</dbReference>
<dbReference type="STRING" id="764298.STRMA_0687"/>
<dbReference type="Pfam" id="PF12802">
    <property type="entry name" value="MarR_2"/>
    <property type="match status" value="1"/>
</dbReference>
<proteinExistence type="predicted"/>
<dbReference type="Proteomes" id="UP000003573">
    <property type="component" value="Unassembled WGS sequence"/>
</dbReference>
<dbReference type="Gene3D" id="1.10.10.10">
    <property type="entry name" value="Winged helix-like DNA-binding domain superfamily/Winged helix DNA-binding domain"/>
    <property type="match status" value="1"/>
</dbReference>
<protein>
    <recommendedName>
        <fullName evidence="4">HTH marR-type domain-containing protein</fullName>
    </recommendedName>
</protein>
<accession>G5JUE6</accession>
<keyword evidence="2" id="KW-0238">DNA-binding</keyword>
<dbReference type="SUPFAM" id="SSF46785">
    <property type="entry name" value="Winged helix' DNA-binding domain"/>
    <property type="match status" value="1"/>
</dbReference>
<evidence type="ECO:0000313" key="5">
    <source>
        <dbReference type="EMBL" id="EHJ52628.1"/>
    </source>
</evidence>
<keyword evidence="1" id="KW-0805">Transcription regulation</keyword>
<dbReference type="RefSeq" id="WP_003080890.1">
    <property type="nucleotide sequence ID" value="NZ_AEUW02000001.1"/>
</dbReference>
<keyword evidence="3" id="KW-0804">Transcription</keyword>
<dbReference type="InterPro" id="IPR036388">
    <property type="entry name" value="WH-like_DNA-bd_sf"/>
</dbReference>
<reference evidence="5 6" key="1">
    <citation type="journal article" date="2014" name="Int. J. Syst. Evol. Microbiol.">
        <title>Phylogenomics and the dynamic genome evolution of the genus Streptococcus.</title>
        <authorList>
            <consortium name="The Broad Institute Genome Sequencing Platform"/>
            <person name="Richards V.P."/>
            <person name="Palmer S.R."/>
            <person name="Pavinski Bitar P.D."/>
            <person name="Qin X."/>
            <person name="Weinstock G.M."/>
            <person name="Highlander S.K."/>
            <person name="Town C.D."/>
            <person name="Burne R.A."/>
            <person name="Stanhope M.J."/>
        </authorList>
    </citation>
    <scope>NUCLEOTIDE SEQUENCE [LARGE SCALE GENOMIC DNA]</scope>
    <source>
        <strain evidence="5 6">NCTC 11558</strain>
    </source>
</reference>
<dbReference type="PANTHER" id="PTHR42756">
    <property type="entry name" value="TRANSCRIPTIONAL REGULATOR, MARR"/>
    <property type="match status" value="1"/>
</dbReference>
<dbReference type="eggNOG" id="COG1846">
    <property type="taxonomic scope" value="Bacteria"/>
</dbReference>
<dbReference type="AlphaFoldDB" id="G5JUE6"/>
<evidence type="ECO:0000313" key="6">
    <source>
        <dbReference type="Proteomes" id="UP000003573"/>
    </source>
</evidence>
<dbReference type="SMART" id="SM00347">
    <property type="entry name" value="HTH_MARR"/>
    <property type="match status" value="1"/>
</dbReference>
<gene>
    <name evidence="5" type="ORF">STRMA_0687</name>
</gene>
<feature type="domain" description="HTH marR-type" evidence="4">
    <location>
        <begin position="1"/>
        <end position="137"/>
    </location>
</feature>
<sequence length="159" mass="18885">MRKSQKQTKQYLHIFDQQMSLYEHYARKNSLKSKALFILLWLYYSPQGITQKQIVAKTYSTKQVVSAALKNWKRQGYICFLINQKDRREKKIMLSQQGKKYAETIIQPLEKIEEEALNTLSAKEQKGIIQLTERYYQALSAQMQIYFSEKEEEATKETL</sequence>
<comment type="caution">
    <text evidence="5">The sequence shown here is derived from an EMBL/GenBank/DDBJ whole genome shotgun (WGS) entry which is preliminary data.</text>
</comment>